<dbReference type="InterPro" id="IPR023213">
    <property type="entry name" value="CAT-like_dom_sf"/>
</dbReference>
<dbReference type="EMBL" id="JACEIK010001096">
    <property type="protein sequence ID" value="MCD7465917.1"/>
    <property type="molecule type" value="Genomic_DNA"/>
</dbReference>
<dbReference type="Pfam" id="PF02458">
    <property type="entry name" value="Transferase"/>
    <property type="match status" value="1"/>
</dbReference>
<dbReference type="PANTHER" id="PTHR31623:SF110">
    <property type="entry name" value="VINORINE SYNTHASE-LIKE"/>
    <property type="match status" value="1"/>
</dbReference>
<dbReference type="PANTHER" id="PTHR31623">
    <property type="entry name" value="F21J9.9"/>
    <property type="match status" value="1"/>
</dbReference>
<evidence type="ECO:0000256" key="2">
    <source>
        <dbReference type="ARBA" id="ARBA00022679"/>
    </source>
</evidence>
<proteinExistence type="inferred from homology"/>
<gene>
    <name evidence="4" type="ORF">HAX54_002132</name>
</gene>
<evidence type="ECO:0000256" key="3">
    <source>
        <dbReference type="ARBA" id="ARBA00023315"/>
    </source>
</evidence>
<protein>
    <recommendedName>
        <fullName evidence="6">Vinorine synthase-like</fullName>
    </recommendedName>
</protein>
<evidence type="ECO:0000256" key="1">
    <source>
        <dbReference type="ARBA" id="ARBA00009861"/>
    </source>
</evidence>
<reference evidence="4 5" key="1">
    <citation type="journal article" date="2021" name="BMC Genomics">
        <title>Datura genome reveals duplications of psychoactive alkaloid biosynthetic genes and high mutation rate following tissue culture.</title>
        <authorList>
            <person name="Rajewski A."/>
            <person name="Carter-House D."/>
            <person name="Stajich J."/>
            <person name="Litt A."/>
        </authorList>
    </citation>
    <scope>NUCLEOTIDE SEQUENCE [LARGE SCALE GENOMIC DNA]</scope>
    <source>
        <strain evidence="4">AR-01</strain>
    </source>
</reference>
<comment type="similarity">
    <text evidence="1">Belongs to the plant acyltransferase family.</text>
</comment>
<dbReference type="Proteomes" id="UP000823775">
    <property type="component" value="Unassembled WGS sequence"/>
</dbReference>
<organism evidence="4 5">
    <name type="scientific">Datura stramonium</name>
    <name type="common">Jimsonweed</name>
    <name type="synonym">Common thornapple</name>
    <dbReference type="NCBI Taxonomy" id="4076"/>
    <lineage>
        <taxon>Eukaryota</taxon>
        <taxon>Viridiplantae</taxon>
        <taxon>Streptophyta</taxon>
        <taxon>Embryophyta</taxon>
        <taxon>Tracheophyta</taxon>
        <taxon>Spermatophyta</taxon>
        <taxon>Magnoliopsida</taxon>
        <taxon>eudicotyledons</taxon>
        <taxon>Gunneridae</taxon>
        <taxon>Pentapetalae</taxon>
        <taxon>asterids</taxon>
        <taxon>lamiids</taxon>
        <taxon>Solanales</taxon>
        <taxon>Solanaceae</taxon>
        <taxon>Solanoideae</taxon>
        <taxon>Datureae</taxon>
        <taxon>Datura</taxon>
    </lineage>
</organism>
<keyword evidence="3" id="KW-0012">Acyltransferase</keyword>
<evidence type="ECO:0008006" key="6">
    <source>
        <dbReference type="Google" id="ProtNLM"/>
    </source>
</evidence>
<name>A0ABS8T5Q6_DATST</name>
<keyword evidence="2" id="KW-0808">Transferase</keyword>
<evidence type="ECO:0000313" key="4">
    <source>
        <dbReference type="EMBL" id="MCD7465917.1"/>
    </source>
</evidence>
<dbReference type="Gene3D" id="3.30.559.10">
    <property type="entry name" value="Chloramphenicol acetyltransferase-like domain"/>
    <property type="match status" value="2"/>
</dbReference>
<keyword evidence="5" id="KW-1185">Reference proteome</keyword>
<sequence length="431" mass="48656">MMEANKVEIISKEMIKPSSPTPPPLRIHKLSLLDQISPPVFIPLIFFYQDDDQLFHNINRATKLEYCLKQSLSEALTRFYPLAGRLGDNKSFIDCNDAGAEFIVAQVHGYSLSQVIETPKMEELREFLPRVYGNDDDDDDDDDDVLLAVQVNLFDCDEGIAIGVCMSHKVGDGSSIVTFINAYAAIARGQGNAQIVQPNFNLAATLFPPIDLSNSSFKPSIGMKKEKLFMTKRFVFDKEKLDALKKSASSGSQVNDPTRVEALSAFLWKRLMKASRDSNKKMFAAVHAVNIRSRVNPTLPDYFFGNLWTAALAFPEMVIGSVNTTNDDLVYQLRSAIRKINSDYTKILENGQEFMKHMGKLVELFSKGEVEFCNFTSWCRFPMYEVDFGWGKPVWVCTTTFPYENMIIFVSTKCGEGIEAWVNMHVDDNII</sequence>
<accession>A0ABS8T5Q6</accession>
<evidence type="ECO:0000313" key="5">
    <source>
        <dbReference type="Proteomes" id="UP000823775"/>
    </source>
</evidence>
<comment type="caution">
    <text evidence="4">The sequence shown here is derived from an EMBL/GenBank/DDBJ whole genome shotgun (WGS) entry which is preliminary data.</text>
</comment>